<evidence type="ECO:0000259" key="1">
    <source>
        <dbReference type="PROSITE" id="PS50943"/>
    </source>
</evidence>
<comment type="caution">
    <text evidence="2">The sequence shown here is derived from an EMBL/GenBank/DDBJ whole genome shotgun (WGS) entry which is preliminary data.</text>
</comment>
<evidence type="ECO:0000313" key="3">
    <source>
        <dbReference type="Proteomes" id="UP000037594"/>
    </source>
</evidence>
<dbReference type="GO" id="GO:0003677">
    <property type="term" value="F:DNA binding"/>
    <property type="evidence" value="ECO:0007669"/>
    <property type="project" value="InterPro"/>
</dbReference>
<accession>A0A0J8U4P1</accession>
<dbReference type="CDD" id="cd00093">
    <property type="entry name" value="HTH_XRE"/>
    <property type="match status" value="1"/>
</dbReference>
<dbReference type="Gene3D" id="1.10.260.40">
    <property type="entry name" value="lambda repressor-like DNA-binding domains"/>
    <property type="match status" value="1"/>
</dbReference>
<name>A0A0J8U4P1_9MYCO</name>
<dbReference type="PATRIC" id="fig|451644.5.peg.4121"/>
<dbReference type="AlphaFoldDB" id="A0A0J8U4P1"/>
<proteinExistence type="predicted"/>
<feature type="domain" description="HTH cro/C1-type" evidence="1">
    <location>
        <begin position="1"/>
        <end position="46"/>
    </location>
</feature>
<evidence type="ECO:0000313" key="2">
    <source>
        <dbReference type="EMBL" id="KMV16483.1"/>
    </source>
</evidence>
<organism evidence="2 3">
    <name type="scientific">Mycolicibacterium conceptionense</name>
    <dbReference type="NCBI Taxonomy" id="451644"/>
    <lineage>
        <taxon>Bacteria</taxon>
        <taxon>Bacillati</taxon>
        <taxon>Actinomycetota</taxon>
        <taxon>Actinomycetes</taxon>
        <taxon>Mycobacteriales</taxon>
        <taxon>Mycobacteriaceae</taxon>
        <taxon>Mycolicibacterium</taxon>
    </lineage>
</organism>
<dbReference type="EMBL" id="LFOD01000020">
    <property type="protein sequence ID" value="KMV16483.1"/>
    <property type="molecule type" value="Genomic_DNA"/>
</dbReference>
<dbReference type="InterPro" id="IPR001387">
    <property type="entry name" value="Cro/C1-type_HTH"/>
</dbReference>
<dbReference type="InterPro" id="IPR010982">
    <property type="entry name" value="Lambda_DNA-bd_dom_sf"/>
</dbReference>
<dbReference type="SUPFAM" id="SSF47413">
    <property type="entry name" value="lambda repressor-like DNA-binding domains"/>
    <property type="match status" value="1"/>
</dbReference>
<sequence length="53" mass="5749">MTQEALALESGVTRNVLIHVEHGKRGLLFERLYDIADVLGVTAGDLLEDPTDG</sequence>
<dbReference type="PROSITE" id="PS50943">
    <property type="entry name" value="HTH_CROC1"/>
    <property type="match status" value="1"/>
</dbReference>
<protein>
    <submittedName>
        <fullName evidence="2">XRE family transcriptional regulator</fullName>
    </submittedName>
</protein>
<dbReference type="Proteomes" id="UP000037594">
    <property type="component" value="Unassembled WGS sequence"/>
</dbReference>
<reference evidence="2 3" key="1">
    <citation type="submission" date="2015-06" db="EMBL/GenBank/DDBJ databases">
        <title>Genome sequence of Mycobacterium conceptionense strain MLE.</title>
        <authorList>
            <person name="Greninger A.L."/>
            <person name="Cunningham G."/>
            <person name="Chiu C.Y."/>
            <person name="Miller S."/>
        </authorList>
    </citation>
    <scope>NUCLEOTIDE SEQUENCE [LARGE SCALE GENOMIC DNA]</scope>
    <source>
        <strain evidence="2 3">MLE</strain>
    </source>
</reference>
<dbReference type="Pfam" id="PF01381">
    <property type="entry name" value="HTH_3"/>
    <property type="match status" value="1"/>
</dbReference>
<gene>
    <name evidence="2" type="ORF">ACT17_19930</name>
</gene>